<gene>
    <name evidence="3" type="ORF">FQP86_10950</name>
</gene>
<evidence type="ECO:0000313" key="4">
    <source>
        <dbReference type="Proteomes" id="UP000319941"/>
    </source>
</evidence>
<dbReference type="OrthoDB" id="6184129at2"/>
<evidence type="ECO:0000256" key="1">
    <source>
        <dbReference type="SAM" id="MobiDB-lite"/>
    </source>
</evidence>
<proteinExistence type="predicted"/>
<comment type="caution">
    <text evidence="3">The sequence shown here is derived from an EMBL/GenBank/DDBJ whole genome shotgun (WGS) entry which is preliminary data.</text>
</comment>
<name>A0A558HKF2_9GAMM</name>
<evidence type="ECO:0000256" key="2">
    <source>
        <dbReference type="SAM" id="SignalP"/>
    </source>
</evidence>
<evidence type="ECO:0000313" key="3">
    <source>
        <dbReference type="EMBL" id="TVU69619.1"/>
    </source>
</evidence>
<feature type="chain" id="PRO_5022166871" description="ABC transporter substrate-binding protein" evidence="2">
    <location>
        <begin position="31"/>
        <end position="345"/>
    </location>
</feature>
<dbReference type="EMBL" id="VNFH01000007">
    <property type="protein sequence ID" value="TVU69619.1"/>
    <property type="molecule type" value="Genomic_DNA"/>
</dbReference>
<dbReference type="RefSeq" id="WP_024952220.1">
    <property type="nucleotide sequence ID" value="NZ_CAWOWR010000127.1"/>
</dbReference>
<feature type="signal peptide" evidence="2">
    <location>
        <begin position="1"/>
        <end position="30"/>
    </location>
</feature>
<keyword evidence="2" id="KW-0732">Signal</keyword>
<dbReference type="AlphaFoldDB" id="A0A558HKF2"/>
<reference evidence="3 4" key="1">
    <citation type="submission" date="2019-07" db="EMBL/GenBank/DDBJ databases">
        <title>Diversity of Bacteria from Kongsfjorden, Arctic.</title>
        <authorList>
            <person name="Yu Y."/>
        </authorList>
    </citation>
    <scope>NUCLEOTIDE SEQUENCE [LARGE SCALE GENOMIC DNA]</scope>
    <source>
        <strain evidence="3 4">SM1923</strain>
    </source>
</reference>
<accession>A0A558HKF2</accession>
<feature type="region of interest" description="Disordered" evidence="1">
    <location>
        <begin position="314"/>
        <end position="345"/>
    </location>
</feature>
<evidence type="ECO:0008006" key="5">
    <source>
        <dbReference type="Google" id="ProtNLM"/>
    </source>
</evidence>
<sequence>MSRSFLSVPSHLSKLGLVGSLLLGAQSANALEIGMPTDAGVSASPSVMLAAQGSLSSPLTLKEFANTQAVEQGLADGSLDAVYVTPQMLRELIDQGLTLRVLDGADLDDVSLVARDELIRYTKLFEPAEMLIRFLNDTTRAMRVAMKDDDARSHLALKQWVEVKVGSSMQLVSPRSLDELEGDEYAGDAPKALVNSRKIHAAFLNGDDATRLIAIHPLSKDWLPRANMLDLPRMLLISLADTQDATLSRELDQLAVEHARVQHALHDDEPMKVAFMLKQAWPAEAGEAPSLPRVVHALNGHSIPAVDMRKALSDWLDPKDSDQPAVTWPDIATPPSQTKAEAAKG</sequence>
<dbReference type="Proteomes" id="UP000319941">
    <property type="component" value="Unassembled WGS sequence"/>
</dbReference>
<keyword evidence="4" id="KW-1185">Reference proteome</keyword>
<protein>
    <recommendedName>
        <fullName evidence="5">ABC transporter substrate-binding protein</fullName>
    </recommendedName>
</protein>
<organism evidence="3 4">
    <name type="scientific">Cobetia crustatorum</name>
    <dbReference type="NCBI Taxonomy" id="553385"/>
    <lineage>
        <taxon>Bacteria</taxon>
        <taxon>Pseudomonadati</taxon>
        <taxon>Pseudomonadota</taxon>
        <taxon>Gammaproteobacteria</taxon>
        <taxon>Oceanospirillales</taxon>
        <taxon>Halomonadaceae</taxon>
        <taxon>Cobetia</taxon>
    </lineage>
</organism>